<proteinExistence type="predicted"/>
<keyword evidence="2" id="KW-1185">Reference proteome</keyword>
<evidence type="ECO:0000313" key="1">
    <source>
        <dbReference type="EMBL" id="MFD2835474.1"/>
    </source>
</evidence>
<accession>A0ABW5XAU6</accession>
<dbReference type="RefSeq" id="WP_251742217.1">
    <property type="nucleotide sequence ID" value="NZ_JBHUOJ010000041.1"/>
</dbReference>
<reference evidence="2" key="1">
    <citation type="journal article" date="2019" name="Int. J. Syst. Evol. Microbiol.">
        <title>The Global Catalogue of Microorganisms (GCM) 10K type strain sequencing project: providing services to taxonomists for standard genome sequencing and annotation.</title>
        <authorList>
            <consortium name="The Broad Institute Genomics Platform"/>
            <consortium name="The Broad Institute Genome Sequencing Center for Infectious Disease"/>
            <person name="Wu L."/>
            <person name="Ma J."/>
        </authorList>
    </citation>
    <scope>NUCLEOTIDE SEQUENCE [LARGE SCALE GENOMIC DNA]</scope>
    <source>
        <strain evidence="2">KCTC 52925</strain>
    </source>
</reference>
<protein>
    <submittedName>
        <fullName evidence="1">Uncharacterized protein</fullName>
    </submittedName>
</protein>
<evidence type="ECO:0000313" key="2">
    <source>
        <dbReference type="Proteomes" id="UP001597438"/>
    </source>
</evidence>
<comment type="caution">
    <text evidence="1">The sequence shown here is derived from an EMBL/GenBank/DDBJ whole genome shotgun (WGS) entry which is preliminary data.</text>
</comment>
<dbReference type="EMBL" id="JBHUOJ010000041">
    <property type="protein sequence ID" value="MFD2835474.1"/>
    <property type="molecule type" value="Genomic_DNA"/>
</dbReference>
<gene>
    <name evidence="1" type="ORF">ACFSYS_19435</name>
</gene>
<sequence length="307" mass="36411">MIKDLPTPQEFEKLGLDCIYKSFEMLYKVSNAYSEASEDEIIKDDVPEKDYWNYNDITVRTSLIVLFQGVEYLMKKEVTEKSPLLLLENNKSDWPTLPDRKDKNFDELITISGENLLGVFCAVESENFDLESYVKKFEDLRIRRNKLVHSTGFNDLNYKSIVKDIIFFTSAFYHNTYWLDFFRSRFKSEPMFGYWDWDIEEAYFFTLLNFIKKSLSKKELNDYLPIDYRGRKFLCPNCTYWLTKNDDVESVPKWSFLNPNSPEAEKIECMICNGQYDIERADCENEECRGNVISKEEGYCLTCFSQQ</sequence>
<organism evidence="1 2">
    <name type="scientific">Christiangramia antarctica</name>
    <dbReference type="NCBI Taxonomy" id="2058158"/>
    <lineage>
        <taxon>Bacteria</taxon>
        <taxon>Pseudomonadati</taxon>
        <taxon>Bacteroidota</taxon>
        <taxon>Flavobacteriia</taxon>
        <taxon>Flavobacteriales</taxon>
        <taxon>Flavobacteriaceae</taxon>
        <taxon>Christiangramia</taxon>
    </lineage>
</organism>
<dbReference type="Proteomes" id="UP001597438">
    <property type="component" value="Unassembled WGS sequence"/>
</dbReference>
<name>A0ABW5XAU6_9FLAO</name>